<reference evidence="1" key="1">
    <citation type="submission" date="2014-09" db="EMBL/GenBank/DDBJ databases">
        <authorList>
            <person name="Magalhaes I.L.F."/>
            <person name="Oliveira U."/>
            <person name="Santos F.R."/>
            <person name="Vidigal T.H.D.A."/>
            <person name="Brescovit A.D."/>
            <person name="Santos A.J."/>
        </authorList>
    </citation>
    <scope>NUCLEOTIDE SEQUENCE</scope>
    <source>
        <tissue evidence="1">Shoot tissue taken approximately 20 cm above the soil surface</tissue>
    </source>
</reference>
<organism evidence="1">
    <name type="scientific">Arundo donax</name>
    <name type="common">Giant reed</name>
    <name type="synonym">Donax arundinaceus</name>
    <dbReference type="NCBI Taxonomy" id="35708"/>
    <lineage>
        <taxon>Eukaryota</taxon>
        <taxon>Viridiplantae</taxon>
        <taxon>Streptophyta</taxon>
        <taxon>Embryophyta</taxon>
        <taxon>Tracheophyta</taxon>
        <taxon>Spermatophyta</taxon>
        <taxon>Magnoliopsida</taxon>
        <taxon>Liliopsida</taxon>
        <taxon>Poales</taxon>
        <taxon>Poaceae</taxon>
        <taxon>PACMAD clade</taxon>
        <taxon>Arundinoideae</taxon>
        <taxon>Arundineae</taxon>
        <taxon>Arundo</taxon>
    </lineage>
</organism>
<sequence length="37" mass="4021">MVQVVKLLAGRPARDNATALSNLRSHRRPSPAGVRPQ</sequence>
<evidence type="ECO:0000313" key="1">
    <source>
        <dbReference type="EMBL" id="JAD68942.1"/>
    </source>
</evidence>
<dbReference type="EMBL" id="GBRH01228953">
    <property type="protein sequence ID" value="JAD68942.1"/>
    <property type="molecule type" value="Transcribed_RNA"/>
</dbReference>
<proteinExistence type="predicted"/>
<name>A0A0A9Q9A4_ARUDO</name>
<accession>A0A0A9Q9A4</accession>
<protein>
    <submittedName>
        <fullName evidence="1">PER66</fullName>
    </submittedName>
</protein>
<reference evidence="1" key="2">
    <citation type="journal article" date="2015" name="Data Brief">
        <title>Shoot transcriptome of the giant reed, Arundo donax.</title>
        <authorList>
            <person name="Barrero R.A."/>
            <person name="Guerrero F.D."/>
            <person name="Moolhuijzen P."/>
            <person name="Goolsby J.A."/>
            <person name="Tidwell J."/>
            <person name="Bellgard S.E."/>
            <person name="Bellgard M.I."/>
        </authorList>
    </citation>
    <scope>NUCLEOTIDE SEQUENCE</scope>
    <source>
        <tissue evidence="1">Shoot tissue taken approximately 20 cm above the soil surface</tissue>
    </source>
</reference>
<dbReference type="AlphaFoldDB" id="A0A0A9Q9A4"/>